<comment type="caution">
    <text evidence="1">The sequence shown here is derived from an EMBL/GenBank/DDBJ whole genome shotgun (WGS) entry which is preliminary data.</text>
</comment>
<keyword evidence="2" id="KW-1185">Reference proteome</keyword>
<protein>
    <submittedName>
        <fullName evidence="1">5354_t:CDS:1</fullName>
    </submittedName>
</protein>
<proteinExistence type="predicted"/>
<accession>A0A9N9KDT0</accession>
<evidence type="ECO:0000313" key="1">
    <source>
        <dbReference type="EMBL" id="CAG8823913.1"/>
    </source>
</evidence>
<reference evidence="1" key="1">
    <citation type="submission" date="2021-06" db="EMBL/GenBank/DDBJ databases">
        <authorList>
            <person name="Kallberg Y."/>
            <person name="Tangrot J."/>
            <person name="Rosling A."/>
        </authorList>
    </citation>
    <scope>NUCLEOTIDE SEQUENCE</scope>
    <source>
        <strain evidence="1">FL966</strain>
    </source>
</reference>
<gene>
    <name evidence="1" type="ORF">CPELLU_LOCUS19946</name>
</gene>
<sequence>IEIERYDRYERQIANFYNNRQVAPLSNDNTLANNINELN</sequence>
<feature type="non-terminal residue" evidence="1">
    <location>
        <position position="1"/>
    </location>
</feature>
<name>A0A9N9KDT0_9GLOM</name>
<organism evidence="1 2">
    <name type="scientific">Cetraspora pellucida</name>
    <dbReference type="NCBI Taxonomy" id="1433469"/>
    <lineage>
        <taxon>Eukaryota</taxon>
        <taxon>Fungi</taxon>
        <taxon>Fungi incertae sedis</taxon>
        <taxon>Mucoromycota</taxon>
        <taxon>Glomeromycotina</taxon>
        <taxon>Glomeromycetes</taxon>
        <taxon>Diversisporales</taxon>
        <taxon>Gigasporaceae</taxon>
        <taxon>Cetraspora</taxon>
    </lineage>
</organism>
<dbReference type="AlphaFoldDB" id="A0A9N9KDT0"/>
<dbReference type="Proteomes" id="UP000789759">
    <property type="component" value="Unassembled WGS sequence"/>
</dbReference>
<dbReference type="EMBL" id="CAJVQA010053607">
    <property type="protein sequence ID" value="CAG8823913.1"/>
    <property type="molecule type" value="Genomic_DNA"/>
</dbReference>
<evidence type="ECO:0000313" key="2">
    <source>
        <dbReference type="Proteomes" id="UP000789759"/>
    </source>
</evidence>